<name>A0A7G9T4A8_9LACO</name>
<dbReference type="EC" id="6.3.2.17" evidence="3"/>
<feature type="domain" description="Mur ligase C-terminal" evidence="12">
    <location>
        <begin position="300"/>
        <end position="421"/>
    </location>
</feature>
<sequence>MIDDYPAAIALIHGRHKWQKTNTFARIAALLAQLGNPQKGLKYIHITGTNGKGSVAKMTASMLQAHGLNVGLFTSPFIMRFNERIQINGEPIPDATLTRIMQRIEPILQQMDATFTDGGPTEFETLTAAMFVYFSEQDVDVVVLEVGIGGTWDTTNIIKDKLVSVITTIGLDHQKILGQTMPEIAEQKAGIIHKNRPTIIGKLPEAAQAVIQQAAGELFVLGQDFSSSNGQIQRPWGQSFDFSDRYGEIADIFLDLMGDYQQDNAAVAIETVWVVMQALGRSINVANMREALTTVQWPARFEKVSVQPLIVLDGAHNPAGIAALSSTLQTHFSNRTIYLMVGVLADKNYPLMLHELAQISGVKLSVVGFQAPNQRESIDPHQIQIDFPELKVTTFDDWHIGVQTIISEMDLAQDMIVVSGSLYFVSEIRTWLMQKK</sequence>
<dbReference type="GO" id="GO:0008841">
    <property type="term" value="F:dihydrofolate synthase activity"/>
    <property type="evidence" value="ECO:0007669"/>
    <property type="project" value="TreeGrafter"/>
</dbReference>
<dbReference type="EMBL" id="CP060724">
    <property type="protein sequence ID" value="QNN74933.1"/>
    <property type="molecule type" value="Genomic_DNA"/>
</dbReference>
<dbReference type="InterPro" id="IPR004101">
    <property type="entry name" value="Mur_ligase_C"/>
</dbReference>
<evidence type="ECO:0000313" key="14">
    <source>
        <dbReference type="EMBL" id="QNN74933.1"/>
    </source>
</evidence>
<proteinExistence type="inferred from homology"/>
<evidence type="ECO:0000259" key="13">
    <source>
        <dbReference type="Pfam" id="PF08245"/>
    </source>
</evidence>
<keyword evidence="8" id="KW-0460">Magnesium</keyword>
<evidence type="ECO:0000256" key="4">
    <source>
        <dbReference type="ARBA" id="ARBA00022598"/>
    </source>
</evidence>
<evidence type="ECO:0000256" key="3">
    <source>
        <dbReference type="ARBA" id="ARBA00013025"/>
    </source>
</evidence>
<dbReference type="PROSITE" id="PS01011">
    <property type="entry name" value="FOLYLPOLYGLU_SYNT_1"/>
    <property type="match status" value="1"/>
</dbReference>
<evidence type="ECO:0000256" key="5">
    <source>
        <dbReference type="ARBA" id="ARBA00022723"/>
    </source>
</evidence>
<dbReference type="Gene3D" id="3.90.190.20">
    <property type="entry name" value="Mur ligase, C-terminal domain"/>
    <property type="match status" value="1"/>
</dbReference>
<dbReference type="Pfam" id="PF02875">
    <property type="entry name" value="Mur_ligase_C"/>
    <property type="match status" value="1"/>
</dbReference>
<dbReference type="GO" id="GO:0004326">
    <property type="term" value="F:tetrahydrofolylpolyglutamate synthase activity"/>
    <property type="evidence" value="ECO:0007669"/>
    <property type="project" value="UniProtKB-EC"/>
</dbReference>
<dbReference type="KEGG" id="wdi:H9L19_05955"/>
<comment type="cofactor">
    <cofactor evidence="1">
        <name>Mg(2+)</name>
        <dbReference type="ChEBI" id="CHEBI:18420"/>
    </cofactor>
</comment>
<evidence type="ECO:0000256" key="11">
    <source>
        <dbReference type="PIRNR" id="PIRNR001563"/>
    </source>
</evidence>
<dbReference type="PANTHER" id="PTHR11136">
    <property type="entry name" value="FOLYLPOLYGLUTAMATE SYNTHASE-RELATED"/>
    <property type="match status" value="1"/>
</dbReference>
<dbReference type="PANTHER" id="PTHR11136:SF0">
    <property type="entry name" value="DIHYDROFOLATE SYNTHETASE-RELATED"/>
    <property type="match status" value="1"/>
</dbReference>
<organism evidence="14 15">
    <name type="scientific">Weissella diestrammenae</name>
    <dbReference type="NCBI Taxonomy" id="1162633"/>
    <lineage>
        <taxon>Bacteria</taxon>
        <taxon>Bacillati</taxon>
        <taxon>Bacillota</taxon>
        <taxon>Bacilli</taxon>
        <taxon>Lactobacillales</taxon>
        <taxon>Lactobacillaceae</taxon>
        <taxon>Weissella</taxon>
    </lineage>
</organism>
<dbReference type="InterPro" id="IPR036565">
    <property type="entry name" value="Mur-like_cat_sf"/>
</dbReference>
<evidence type="ECO:0000256" key="6">
    <source>
        <dbReference type="ARBA" id="ARBA00022741"/>
    </source>
</evidence>
<keyword evidence="4 11" id="KW-0436">Ligase</keyword>
<dbReference type="GO" id="GO:0005524">
    <property type="term" value="F:ATP binding"/>
    <property type="evidence" value="ECO:0007669"/>
    <property type="project" value="UniProtKB-KW"/>
</dbReference>
<dbReference type="RefSeq" id="WP_187528768.1">
    <property type="nucleotide sequence ID" value="NZ_CP060724.1"/>
</dbReference>
<evidence type="ECO:0000256" key="1">
    <source>
        <dbReference type="ARBA" id="ARBA00001946"/>
    </source>
</evidence>
<reference evidence="14 15" key="1">
    <citation type="submission" date="2020-08" db="EMBL/GenBank/DDBJ databases">
        <title>Genome sequence of Weissella diestrammenae KACC 16890T.</title>
        <authorList>
            <person name="Hyun D.-W."/>
            <person name="Bae J.-W."/>
        </authorList>
    </citation>
    <scope>NUCLEOTIDE SEQUENCE [LARGE SCALE GENOMIC DNA]</scope>
    <source>
        <strain evidence="14 15">KACC 16890</strain>
    </source>
</reference>
<dbReference type="AlphaFoldDB" id="A0A7G9T4A8"/>
<comment type="similarity">
    <text evidence="2 11">Belongs to the folylpolyglutamate synthase family.</text>
</comment>
<evidence type="ECO:0000256" key="10">
    <source>
        <dbReference type="ARBA" id="ARBA00047493"/>
    </source>
</evidence>
<dbReference type="NCBIfam" id="TIGR01499">
    <property type="entry name" value="folC"/>
    <property type="match status" value="1"/>
</dbReference>
<dbReference type="SUPFAM" id="SSF53623">
    <property type="entry name" value="MurD-like peptide ligases, catalytic domain"/>
    <property type="match status" value="1"/>
</dbReference>
<keyword evidence="7 11" id="KW-0067">ATP-binding</keyword>
<evidence type="ECO:0000256" key="7">
    <source>
        <dbReference type="ARBA" id="ARBA00022840"/>
    </source>
</evidence>
<dbReference type="GO" id="GO:0046872">
    <property type="term" value="F:metal ion binding"/>
    <property type="evidence" value="ECO:0007669"/>
    <property type="project" value="UniProtKB-KW"/>
</dbReference>
<evidence type="ECO:0000259" key="12">
    <source>
        <dbReference type="Pfam" id="PF02875"/>
    </source>
</evidence>
<dbReference type="InterPro" id="IPR013221">
    <property type="entry name" value="Mur_ligase_cen"/>
</dbReference>
<evidence type="ECO:0000256" key="8">
    <source>
        <dbReference type="ARBA" id="ARBA00022842"/>
    </source>
</evidence>
<dbReference type="PROSITE" id="PS01012">
    <property type="entry name" value="FOLYLPOLYGLU_SYNT_2"/>
    <property type="match status" value="1"/>
</dbReference>
<keyword evidence="6 11" id="KW-0547">Nucleotide-binding</keyword>
<comment type="catalytic activity">
    <reaction evidence="10">
        <text>(6S)-5,6,7,8-tetrahydrofolyl-(gamma-L-Glu)(n) + L-glutamate + ATP = (6S)-5,6,7,8-tetrahydrofolyl-(gamma-L-Glu)(n+1) + ADP + phosphate + H(+)</text>
        <dbReference type="Rhea" id="RHEA:10580"/>
        <dbReference type="Rhea" id="RHEA-COMP:14738"/>
        <dbReference type="Rhea" id="RHEA-COMP:14740"/>
        <dbReference type="ChEBI" id="CHEBI:15378"/>
        <dbReference type="ChEBI" id="CHEBI:29985"/>
        <dbReference type="ChEBI" id="CHEBI:30616"/>
        <dbReference type="ChEBI" id="CHEBI:43474"/>
        <dbReference type="ChEBI" id="CHEBI:141005"/>
        <dbReference type="ChEBI" id="CHEBI:456216"/>
        <dbReference type="EC" id="6.3.2.17"/>
    </reaction>
</comment>
<dbReference type="InterPro" id="IPR036615">
    <property type="entry name" value="Mur_ligase_C_dom_sf"/>
</dbReference>
<dbReference type="Proteomes" id="UP000515800">
    <property type="component" value="Chromosome"/>
</dbReference>
<dbReference type="GO" id="GO:0005737">
    <property type="term" value="C:cytoplasm"/>
    <property type="evidence" value="ECO:0007669"/>
    <property type="project" value="TreeGrafter"/>
</dbReference>
<evidence type="ECO:0000313" key="15">
    <source>
        <dbReference type="Proteomes" id="UP000515800"/>
    </source>
</evidence>
<gene>
    <name evidence="14" type="ORF">H9L19_05955</name>
</gene>
<evidence type="ECO:0000256" key="2">
    <source>
        <dbReference type="ARBA" id="ARBA00008276"/>
    </source>
</evidence>
<dbReference type="Pfam" id="PF08245">
    <property type="entry name" value="Mur_ligase_M"/>
    <property type="match status" value="1"/>
</dbReference>
<feature type="domain" description="Mur ligase central" evidence="13">
    <location>
        <begin position="46"/>
        <end position="270"/>
    </location>
</feature>
<dbReference type="FunFam" id="3.40.1190.10:FF:000011">
    <property type="entry name" value="Folylpolyglutamate synthase/dihydrofolate synthase"/>
    <property type="match status" value="1"/>
</dbReference>
<dbReference type="InterPro" id="IPR001645">
    <property type="entry name" value="Folylpolyglutamate_synth"/>
</dbReference>
<dbReference type="InterPro" id="IPR018109">
    <property type="entry name" value="Folylpolyglutamate_synth_CS"/>
</dbReference>
<dbReference type="SUPFAM" id="SSF53244">
    <property type="entry name" value="MurD-like peptide ligases, peptide-binding domain"/>
    <property type="match status" value="1"/>
</dbReference>
<keyword evidence="5" id="KW-0479">Metal-binding</keyword>
<dbReference type="Gene3D" id="3.40.1190.10">
    <property type="entry name" value="Mur-like, catalytic domain"/>
    <property type="match status" value="1"/>
</dbReference>
<evidence type="ECO:0000256" key="9">
    <source>
        <dbReference type="ARBA" id="ARBA00030592"/>
    </source>
</evidence>
<dbReference type="PIRSF" id="PIRSF001563">
    <property type="entry name" value="Folylpolyglu_synth"/>
    <property type="match status" value="1"/>
</dbReference>
<keyword evidence="15" id="KW-1185">Reference proteome</keyword>
<protein>
    <recommendedName>
        <fullName evidence="3">tetrahydrofolate synthase</fullName>
        <ecNumber evidence="3">6.3.2.17</ecNumber>
    </recommendedName>
    <alternativeName>
        <fullName evidence="9">Tetrahydrofolylpolyglutamate synthase</fullName>
    </alternativeName>
</protein>
<accession>A0A7G9T4A8</accession>